<keyword evidence="1" id="KW-1133">Transmembrane helix</keyword>
<name>E1JVN4_SOLFR</name>
<comment type="caution">
    <text evidence="2">The sequence shown here is derived from an EMBL/GenBank/DDBJ whole genome shotgun (WGS) entry which is preliminary data.</text>
</comment>
<dbReference type="EMBL" id="AECZ01000009">
    <property type="protein sequence ID" value="EFL51522.1"/>
    <property type="molecule type" value="Genomic_DNA"/>
</dbReference>
<dbReference type="eggNOG" id="ENOG50318MB">
    <property type="taxonomic scope" value="Bacteria"/>
</dbReference>
<accession>E1JVN4</accession>
<evidence type="ECO:0000313" key="3">
    <source>
        <dbReference type="Proteomes" id="UP000006250"/>
    </source>
</evidence>
<dbReference type="OrthoDB" id="5451658at2"/>
<feature type="transmembrane region" description="Helical" evidence="1">
    <location>
        <begin position="44"/>
        <end position="74"/>
    </location>
</feature>
<keyword evidence="1" id="KW-0812">Transmembrane</keyword>
<protein>
    <submittedName>
        <fullName evidence="2">Uncharacterized protein</fullName>
    </submittedName>
</protein>
<dbReference type="Proteomes" id="UP000006250">
    <property type="component" value="Unassembled WGS sequence"/>
</dbReference>
<reference evidence="2 3" key="1">
    <citation type="submission" date="2010-08" db="EMBL/GenBank/DDBJ databases">
        <title>The draft genome of Desulfovibrio fructosovorans JJ.</title>
        <authorList>
            <consortium name="US DOE Joint Genome Institute (JGI-PGF)"/>
            <person name="Lucas S."/>
            <person name="Copeland A."/>
            <person name="Lapidus A."/>
            <person name="Cheng J.-F."/>
            <person name="Bruce D."/>
            <person name="Goodwin L."/>
            <person name="Pitluck S."/>
            <person name="Land M.L."/>
            <person name="Hauser L."/>
            <person name="Chang Y.-J."/>
            <person name="Jeffries C."/>
            <person name="Wall J.D."/>
            <person name="Stahl D.A."/>
            <person name="Arkin A.P."/>
            <person name="Dehal P."/>
            <person name="Stolyar S.M."/>
            <person name="Hazen T.C."/>
            <person name="Woyke T.J."/>
        </authorList>
    </citation>
    <scope>NUCLEOTIDE SEQUENCE [LARGE SCALE GENOMIC DNA]</scope>
    <source>
        <strain evidence="2 3">JJ</strain>
    </source>
</reference>
<gene>
    <name evidence="2" type="ORF">DesfrDRAFT_1683</name>
</gene>
<evidence type="ECO:0000313" key="2">
    <source>
        <dbReference type="EMBL" id="EFL51522.1"/>
    </source>
</evidence>
<evidence type="ECO:0000256" key="1">
    <source>
        <dbReference type="SAM" id="Phobius"/>
    </source>
</evidence>
<proteinExistence type="predicted"/>
<keyword evidence="1" id="KW-0472">Membrane</keyword>
<sequence>MSKTEGLWNALSSFFIKHSMTIFVIATVICLVLIGYLTNHLKPYVVGAWVVVGILTSLLFSGVALVVVLAVAAVQKARHLRLITYEPNGASTLRASFENEKVRLGDFYSPYLVPNEGKTFTHCEIQGPGGLLFRGTSRLERCRFTLCDVIVVNEGDKVNTAAHFVDGTFTDCHFVNVALYLTQETAAALFKSHKDATGEEMVMFCFRQG</sequence>
<keyword evidence="3" id="KW-1185">Reference proteome</keyword>
<feature type="transmembrane region" description="Helical" evidence="1">
    <location>
        <begin position="20"/>
        <end position="38"/>
    </location>
</feature>
<dbReference type="AlphaFoldDB" id="E1JVN4"/>
<organism evidence="2 3">
    <name type="scientific">Solidesulfovibrio fructosivorans JJ]</name>
    <dbReference type="NCBI Taxonomy" id="596151"/>
    <lineage>
        <taxon>Bacteria</taxon>
        <taxon>Pseudomonadati</taxon>
        <taxon>Thermodesulfobacteriota</taxon>
        <taxon>Desulfovibrionia</taxon>
        <taxon>Desulfovibrionales</taxon>
        <taxon>Desulfovibrionaceae</taxon>
        <taxon>Solidesulfovibrio</taxon>
    </lineage>
</organism>
<dbReference type="RefSeq" id="WP_005992913.1">
    <property type="nucleotide sequence ID" value="NZ_AECZ01000009.1"/>
</dbReference>